<sequence>MDFAPPALVDIPDDDDMPPLVDQPPALAMMTYTFGNDFTPLSFSAPAEPCRFELLPDDETPRIYASPPFEDAETGAIVGAGAARSHAKKRDASYIPRPPNAFILFRSSFIKSQQIPGKIEGNHSTLSKIIGALSDLLHVARCS</sequence>
<proteinExistence type="predicted"/>
<gene>
    <name evidence="1" type="ORF">FA95DRAFT_1562003</name>
</gene>
<name>A0ACB8RLZ2_9AGAM</name>
<evidence type="ECO:0000313" key="1">
    <source>
        <dbReference type="EMBL" id="KAI0044671.1"/>
    </source>
</evidence>
<organism evidence="1 2">
    <name type="scientific">Auriscalpium vulgare</name>
    <dbReference type="NCBI Taxonomy" id="40419"/>
    <lineage>
        <taxon>Eukaryota</taxon>
        <taxon>Fungi</taxon>
        <taxon>Dikarya</taxon>
        <taxon>Basidiomycota</taxon>
        <taxon>Agaricomycotina</taxon>
        <taxon>Agaricomycetes</taxon>
        <taxon>Russulales</taxon>
        <taxon>Auriscalpiaceae</taxon>
        <taxon>Auriscalpium</taxon>
    </lineage>
</organism>
<protein>
    <submittedName>
        <fullName evidence="1">Uncharacterized protein</fullName>
    </submittedName>
</protein>
<comment type="caution">
    <text evidence="1">The sequence shown here is derived from an EMBL/GenBank/DDBJ whole genome shotgun (WGS) entry which is preliminary data.</text>
</comment>
<dbReference type="EMBL" id="MU275975">
    <property type="protein sequence ID" value="KAI0044671.1"/>
    <property type="molecule type" value="Genomic_DNA"/>
</dbReference>
<reference evidence="1" key="2">
    <citation type="journal article" date="2022" name="New Phytol.">
        <title>Evolutionary transition to the ectomycorrhizal habit in the genomes of a hyperdiverse lineage of mushroom-forming fungi.</title>
        <authorList>
            <person name="Looney B."/>
            <person name="Miyauchi S."/>
            <person name="Morin E."/>
            <person name="Drula E."/>
            <person name="Courty P.E."/>
            <person name="Kohler A."/>
            <person name="Kuo A."/>
            <person name="LaButti K."/>
            <person name="Pangilinan J."/>
            <person name="Lipzen A."/>
            <person name="Riley R."/>
            <person name="Andreopoulos W."/>
            <person name="He G."/>
            <person name="Johnson J."/>
            <person name="Nolan M."/>
            <person name="Tritt A."/>
            <person name="Barry K.W."/>
            <person name="Grigoriev I.V."/>
            <person name="Nagy L.G."/>
            <person name="Hibbett D."/>
            <person name="Henrissat B."/>
            <person name="Matheny P.B."/>
            <person name="Labbe J."/>
            <person name="Martin F.M."/>
        </authorList>
    </citation>
    <scope>NUCLEOTIDE SEQUENCE</scope>
    <source>
        <strain evidence="1">FP105234-sp</strain>
    </source>
</reference>
<evidence type="ECO:0000313" key="2">
    <source>
        <dbReference type="Proteomes" id="UP000814033"/>
    </source>
</evidence>
<keyword evidence="2" id="KW-1185">Reference proteome</keyword>
<accession>A0ACB8RLZ2</accession>
<reference evidence="1" key="1">
    <citation type="submission" date="2021-02" db="EMBL/GenBank/DDBJ databases">
        <authorList>
            <consortium name="DOE Joint Genome Institute"/>
            <person name="Ahrendt S."/>
            <person name="Looney B.P."/>
            <person name="Miyauchi S."/>
            <person name="Morin E."/>
            <person name="Drula E."/>
            <person name="Courty P.E."/>
            <person name="Chicoki N."/>
            <person name="Fauchery L."/>
            <person name="Kohler A."/>
            <person name="Kuo A."/>
            <person name="Labutti K."/>
            <person name="Pangilinan J."/>
            <person name="Lipzen A."/>
            <person name="Riley R."/>
            <person name="Andreopoulos W."/>
            <person name="He G."/>
            <person name="Johnson J."/>
            <person name="Barry K.W."/>
            <person name="Grigoriev I.V."/>
            <person name="Nagy L."/>
            <person name="Hibbett D."/>
            <person name="Henrissat B."/>
            <person name="Matheny P.B."/>
            <person name="Labbe J."/>
            <person name="Martin F."/>
        </authorList>
    </citation>
    <scope>NUCLEOTIDE SEQUENCE</scope>
    <source>
        <strain evidence="1">FP105234-sp</strain>
    </source>
</reference>
<dbReference type="Proteomes" id="UP000814033">
    <property type="component" value="Unassembled WGS sequence"/>
</dbReference>